<sequence>MRKESSANTLNRNKISNNCGMAYTLDLIGGRWKPTILWSLLNGKLRYSELKKSIPDVSERILVLQLRELEKDGLINRLVYAEVPPRVEYELTKDGASLQPMLQIISEWGDIHRPQKTIE</sequence>
<dbReference type="InterPro" id="IPR036388">
    <property type="entry name" value="WH-like_DNA-bd_sf"/>
</dbReference>
<name>A0A1K1NES2_9BACT</name>
<evidence type="ECO:0000313" key="8">
    <source>
        <dbReference type="Proteomes" id="UP001326715"/>
    </source>
</evidence>
<organism evidence="5 7">
    <name type="scientific">Chitinophaga sancti</name>
    <dbReference type="NCBI Taxonomy" id="1004"/>
    <lineage>
        <taxon>Bacteria</taxon>
        <taxon>Pseudomonadati</taxon>
        <taxon>Bacteroidota</taxon>
        <taxon>Chitinophagia</taxon>
        <taxon>Chitinophagales</taxon>
        <taxon>Chitinophagaceae</taxon>
        <taxon>Chitinophaga</taxon>
    </lineage>
</organism>
<dbReference type="AlphaFoldDB" id="A0A1K1NES2"/>
<dbReference type="OrthoDB" id="9797599at2"/>
<evidence type="ECO:0000256" key="1">
    <source>
        <dbReference type="ARBA" id="ARBA00023015"/>
    </source>
</evidence>
<evidence type="ECO:0000313" key="5">
    <source>
        <dbReference type="EMBL" id="SFW33769.1"/>
    </source>
</evidence>
<proteinExistence type="predicted"/>
<dbReference type="InterPro" id="IPR036390">
    <property type="entry name" value="WH_DNA-bd_sf"/>
</dbReference>
<dbReference type="EMBL" id="CP140154">
    <property type="protein sequence ID" value="WQG91096.1"/>
    <property type="molecule type" value="Genomic_DNA"/>
</dbReference>
<evidence type="ECO:0000256" key="3">
    <source>
        <dbReference type="ARBA" id="ARBA00023163"/>
    </source>
</evidence>
<dbReference type="PROSITE" id="PS51118">
    <property type="entry name" value="HTH_HXLR"/>
    <property type="match status" value="1"/>
</dbReference>
<evidence type="ECO:0000313" key="7">
    <source>
        <dbReference type="Proteomes" id="UP000183788"/>
    </source>
</evidence>
<feature type="domain" description="HTH hxlR-type" evidence="4">
    <location>
        <begin position="19"/>
        <end position="117"/>
    </location>
</feature>
<dbReference type="SUPFAM" id="SSF46785">
    <property type="entry name" value="Winged helix' DNA-binding domain"/>
    <property type="match status" value="1"/>
</dbReference>
<dbReference type="RefSeq" id="WP_072357941.1">
    <property type="nucleotide sequence ID" value="NZ_CBHWAX010000041.1"/>
</dbReference>
<dbReference type="PANTHER" id="PTHR33204">
    <property type="entry name" value="TRANSCRIPTIONAL REGULATOR, MARR FAMILY"/>
    <property type="match status" value="1"/>
</dbReference>
<keyword evidence="2" id="KW-0238">DNA-binding</keyword>
<dbReference type="Gene3D" id="1.10.10.10">
    <property type="entry name" value="Winged helix-like DNA-binding domain superfamily/Winged helix DNA-binding domain"/>
    <property type="match status" value="1"/>
</dbReference>
<dbReference type="InterPro" id="IPR002577">
    <property type="entry name" value="HTH_HxlR"/>
</dbReference>
<reference evidence="5 7" key="1">
    <citation type="submission" date="2016-11" db="EMBL/GenBank/DDBJ databases">
        <authorList>
            <person name="Jaros S."/>
            <person name="Januszkiewicz K."/>
            <person name="Wedrychowicz H."/>
        </authorList>
    </citation>
    <scope>NUCLEOTIDE SEQUENCE [LARGE SCALE GENOMIC DNA]</scope>
    <source>
        <strain evidence="5 7">DSM 784</strain>
    </source>
</reference>
<accession>A0A1K1NES2</accession>
<dbReference type="GO" id="GO:0003677">
    <property type="term" value="F:DNA binding"/>
    <property type="evidence" value="ECO:0007669"/>
    <property type="project" value="UniProtKB-KW"/>
</dbReference>
<dbReference type="PANTHER" id="PTHR33204:SF29">
    <property type="entry name" value="TRANSCRIPTIONAL REGULATOR"/>
    <property type="match status" value="1"/>
</dbReference>
<keyword evidence="8" id="KW-1185">Reference proteome</keyword>
<dbReference type="EMBL" id="FPIZ01000003">
    <property type="protein sequence ID" value="SFW33769.1"/>
    <property type="molecule type" value="Genomic_DNA"/>
</dbReference>
<keyword evidence="3" id="KW-0804">Transcription</keyword>
<protein>
    <submittedName>
        <fullName evidence="6">Helix-turn-helix domain-containing protein</fullName>
    </submittedName>
    <submittedName>
        <fullName evidence="5">Transcriptional regulator, HxlR family</fullName>
    </submittedName>
</protein>
<evidence type="ECO:0000313" key="6">
    <source>
        <dbReference type="EMBL" id="WQG91096.1"/>
    </source>
</evidence>
<dbReference type="Pfam" id="PF01638">
    <property type="entry name" value="HxlR"/>
    <property type="match status" value="1"/>
</dbReference>
<dbReference type="STRING" id="1004.SAMN05661012_01252"/>
<gene>
    <name evidence="5" type="ORF">SAMN05661012_01252</name>
    <name evidence="6" type="ORF">SR876_06270</name>
</gene>
<evidence type="ECO:0000256" key="2">
    <source>
        <dbReference type="ARBA" id="ARBA00023125"/>
    </source>
</evidence>
<dbReference type="Proteomes" id="UP001326715">
    <property type="component" value="Chromosome"/>
</dbReference>
<reference evidence="6 8" key="2">
    <citation type="submission" date="2023-11" db="EMBL/GenBank/DDBJ databases">
        <title>MicrobeMod: A computational toolkit for identifying prokaryotic methylation and restriction-modification with nanopore sequencing.</title>
        <authorList>
            <person name="Crits-Christoph A."/>
            <person name="Kang S.C."/>
            <person name="Lee H."/>
            <person name="Ostrov N."/>
        </authorList>
    </citation>
    <scope>NUCLEOTIDE SEQUENCE [LARGE SCALE GENOMIC DNA]</scope>
    <source>
        <strain evidence="6 8">ATCC 23090</strain>
    </source>
</reference>
<evidence type="ECO:0000259" key="4">
    <source>
        <dbReference type="PROSITE" id="PS51118"/>
    </source>
</evidence>
<keyword evidence="1" id="KW-0805">Transcription regulation</keyword>
<dbReference type="Proteomes" id="UP000183788">
    <property type="component" value="Unassembled WGS sequence"/>
</dbReference>